<comment type="similarity">
    <text evidence="1">Belongs to the complex I 24 kDa subunit family.</text>
</comment>
<dbReference type="GO" id="GO:0051537">
    <property type="term" value="F:2 iron, 2 sulfur cluster binding"/>
    <property type="evidence" value="ECO:0007669"/>
    <property type="project" value="UniProtKB-KW"/>
</dbReference>
<dbReference type="InterPro" id="IPR042128">
    <property type="entry name" value="NuoE_dom"/>
</dbReference>
<dbReference type="AlphaFoldDB" id="A0A537JC02"/>
<proteinExistence type="inferred from homology"/>
<dbReference type="Pfam" id="PF01257">
    <property type="entry name" value="2Fe-2S_thioredx"/>
    <property type="match status" value="1"/>
</dbReference>
<evidence type="ECO:0000256" key="5">
    <source>
        <dbReference type="ARBA" id="ARBA00023014"/>
    </source>
</evidence>
<dbReference type="PANTHER" id="PTHR10371">
    <property type="entry name" value="NADH DEHYDROGENASE UBIQUINONE FLAVOPROTEIN 2, MITOCHONDRIAL"/>
    <property type="match status" value="1"/>
</dbReference>
<evidence type="ECO:0000313" key="9">
    <source>
        <dbReference type="Proteomes" id="UP000320048"/>
    </source>
</evidence>
<organism evidence="8 9">
    <name type="scientific">Candidatus Segetimicrobium genomatis</name>
    <dbReference type="NCBI Taxonomy" id="2569760"/>
    <lineage>
        <taxon>Bacteria</taxon>
        <taxon>Bacillati</taxon>
        <taxon>Candidatus Sysuimicrobiota</taxon>
        <taxon>Candidatus Sysuimicrobiia</taxon>
        <taxon>Candidatus Sysuimicrobiales</taxon>
        <taxon>Candidatus Segetimicrobiaceae</taxon>
        <taxon>Candidatus Segetimicrobium</taxon>
    </lineage>
</organism>
<dbReference type="Proteomes" id="UP000320048">
    <property type="component" value="Unassembled WGS sequence"/>
</dbReference>
<feature type="binding site" evidence="7">
    <location>
        <position position="83"/>
    </location>
    <ligand>
        <name>[2Fe-2S] cluster</name>
        <dbReference type="ChEBI" id="CHEBI:190135"/>
    </ligand>
</feature>
<keyword evidence="4 7" id="KW-0408">Iron</keyword>
<evidence type="ECO:0000256" key="4">
    <source>
        <dbReference type="ARBA" id="ARBA00023004"/>
    </source>
</evidence>
<name>A0A537JC02_9BACT</name>
<feature type="binding site" evidence="7">
    <location>
        <position position="88"/>
    </location>
    <ligand>
        <name>[2Fe-2S] cluster</name>
        <dbReference type="ChEBI" id="CHEBI:190135"/>
    </ligand>
</feature>
<evidence type="ECO:0000313" key="8">
    <source>
        <dbReference type="EMBL" id="TMI81051.1"/>
    </source>
</evidence>
<dbReference type="InterPro" id="IPR036249">
    <property type="entry name" value="Thioredoxin-like_sf"/>
</dbReference>
<dbReference type="Gene3D" id="1.10.10.1590">
    <property type="entry name" value="NADH-quinone oxidoreductase subunit E"/>
    <property type="match status" value="1"/>
</dbReference>
<dbReference type="InterPro" id="IPR002023">
    <property type="entry name" value="NuoE-like"/>
</dbReference>
<keyword evidence="8" id="KW-0560">Oxidoreductase</keyword>
<keyword evidence="2 7" id="KW-0001">2Fe-2S</keyword>
<accession>A0A537JC02</accession>
<gene>
    <name evidence="8" type="primary">nuoE</name>
    <name evidence="8" type="ORF">E6H04_07545</name>
</gene>
<evidence type="ECO:0000256" key="1">
    <source>
        <dbReference type="ARBA" id="ARBA00010643"/>
    </source>
</evidence>
<dbReference type="InterPro" id="IPR041921">
    <property type="entry name" value="NuoE_N"/>
</dbReference>
<comment type="cofactor">
    <cofactor evidence="7">
        <name>[2Fe-2S] cluster</name>
        <dbReference type="ChEBI" id="CHEBI:190135"/>
    </cofactor>
    <text evidence="7">Binds 1 [2Fe-2S] cluster.</text>
</comment>
<dbReference type="FunFam" id="1.10.10.1590:FF:000001">
    <property type="entry name" value="NADH-quinone oxidoreductase subunit E"/>
    <property type="match status" value="1"/>
</dbReference>
<sequence>MARALSEAVLGEIARLRGLYPEPRSALLPALHAAQEEAGYLTEAAMEDVGRTLGVPLTEVVSVATFYEMFHLERPGRHHIRICTNLSCYLNGCDRVLEHLCGRLGVRPGETTPDGRVTVEAVQCLAACEEAPVLLIDAERHPRVSPAALDDLLARLA</sequence>
<evidence type="ECO:0000256" key="2">
    <source>
        <dbReference type="ARBA" id="ARBA00022714"/>
    </source>
</evidence>
<dbReference type="EMBL" id="VBAO01000187">
    <property type="protein sequence ID" value="TMI81051.1"/>
    <property type="molecule type" value="Genomic_DNA"/>
</dbReference>
<comment type="cofactor">
    <cofactor evidence="6">
        <name>[2Fe-2S] cluster</name>
        <dbReference type="ChEBI" id="CHEBI:190135"/>
    </cofactor>
</comment>
<dbReference type="PROSITE" id="PS01099">
    <property type="entry name" value="COMPLEX1_24K"/>
    <property type="match status" value="1"/>
</dbReference>
<keyword evidence="5 7" id="KW-0411">Iron-sulfur</keyword>
<feature type="binding site" evidence="7">
    <location>
        <position position="124"/>
    </location>
    <ligand>
        <name>[2Fe-2S] cluster</name>
        <dbReference type="ChEBI" id="CHEBI:190135"/>
    </ligand>
</feature>
<evidence type="ECO:0000256" key="3">
    <source>
        <dbReference type="ARBA" id="ARBA00022723"/>
    </source>
</evidence>
<dbReference type="GO" id="GO:0046872">
    <property type="term" value="F:metal ion binding"/>
    <property type="evidence" value="ECO:0007669"/>
    <property type="project" value="UniProtKB-KW"/>
</dbReference>
<dbReference type="SUPFAM" id="SSF52833">
    <property type="entry name" value="Thioredoxin-like"/>
    <property type="match status" value="1"/>
</dbReference>
<dbReference type="PIRSF" id="PIRSF000216">
    <property type="entry name" value="NADH_DH_24kDa"/>
    <property type="match status" value="1"/>
</dbReference>
<dbReference type="GO" id="GO:0003954">
    <property type="term" value="F:NADH dehydrogenase activity"/>
    <property type="evidence" value="ECO:0007669"/>
    <property type="project" value="TreeGrafter"/>
</dbReference>
<keyword evidence="3 7" id="KW-0479">Metal-binding</keyword>
<dbReference type="CDD" id="cd03064">
    <property type="entry name" value="TRX_Fd_NuoE"/>
    <property type="match status" value="1"/>
</dbReference>
<dbReference type="Gene3D" id="3.40.30.10">
    <property type="entry name" value="Glutaredoxin"/>
    <property type="match status" value="1"/>
</dbReference>
<dbReference type="NCBIfam" id="NF005722">
    <property type="entry name" value="PRK07539.1-2"/>
    <property type="match status" value="1"/>
</dbReference>
<reference evidence="8 9" key="1">
    <citation type="journal article" date="2019" name="Nat. Microbiol.">
        <title>Mediterranean grassland soil C-N compound turnover is dependent on rainfall and depth, and is mediated by genomically divergent microorganisms.</title>
        <authorList>
            <person name="Diamond S."/>
            <person name="Andeer P.F."/>
            <person name="Li Z."/>
            <person name="Crits-Christoph A."/>
            <person name="Burstein D."/>
            <person name="Anantharaman K."/>
            <person name="Lane K.R."/>
            <person name="Thomas B.C."/>
            <person name="Pan C."/>
            <person name="Northen T.R."/>
            <person name="Banfield J.F."/>
        </authorList>
    </citation>
    <scope>NUCLEOTIDE SEQUENCE [LARGE SCALE GENOMIC DNA]</scope>
    <source>
        <strain evidence="8">NP_7</strain>
    </source>
</reference>
<dbReference type="NCBIfam" id="TIGR01958">
    <property type="entry name" value="nuoE_fam"/>
    <property type="match status" value="1"/>
</dbReference>
<dbReference type="PANTHER" id="PTHR10371:SF3">
    <property type="entry name" value="NADH DEHYDROGENASE [UBIQUINONE] FLAVOPROTEIN 2, MITOCHONDRIAL"/>
    <property type="match status" value="1"/>
</dbReference>
<dbReference type="EC" id="1.6.5.11" evidence="8"/>
<feature type="binding site" evidence="7">
    <location>
        <position position="128"/>
    </location>
    <ligand>
        <name>[2Fe-2S] cluster</name>
        <dbReference type="ChEBI" id="CHEBI:190135"/>
    </ligand>
</feature>
<evidence type="ECO:0000256" key="7">
    <source>
        <dbReference type="PIRSR" id="PIRSR000216-1"/>
    </source>
</evidence>
<comment type="caution">
    <text evidence="8">The sequence shown here is derived from an EMBL/GenBank/DDBJ whole genome shotgun (WGS) entry which is preliminary data.</text>
</comment>
<protein>
    <submittedName>
        <fullName evidence="8">NADH-quinone oxidoreductase subunit NuoE</fullName>
        <ecNumber evidence="8">1.6.5.11</ecNumber>
    </submittedName>
</protein>
<evidence type="ECO:0000256" key="6">
    <source>
        <dbReference type="ARBA" id="ARBA00034078"/>
    </source>
</evidence>